<keyword evidence="3" id="KW-1185">Reference proteome</keyword>
<feature type="signal peptide" evidence="1">
    <location>
        <begin position="1"/>
        <end position="19"/>
    </location>
</feature>
<evidence type="ECO:0000256" key="1">
    <source>
        <dbReference type="SAM" id="SignalP"/>
    </source>
</evidence>
<name>A0ABQ9IUV0_9CUCU</name>
<dbReference type="Proteomes" id="UP001162164">
    <property type="component" value="Unassembled WGS sequence"/>
</dbReference>
<gene>
    <name evidence="2" type="ORF">NQ317_000471</name>
</gene>
<evidence type="ECO:0000313" key="2">
    <source>
        <dbReference type="EMBL" id="KAJ8965844.1"/>
    </source>
</evidence>
<reference evidence="2" key="1">
    <citation type="journal article" date="2023" name="Insect Mol. Biol.">
        <title>Genome sequencing provides insights into the evolution of gene families encoding plant cell wall-degrading enzymes in longhorned beetles.</title>
        <authorList>
            <person name="Shin N.R."/>
            <person name="Okamura Y."/>
            <person name="Kirsch R."/>
            <person name="Pauchet Y."/>
        </authorList>
    </citation>
    <scope>NUCLEOTIDE SEQUENCE</scope>
    <source>
        <strain evidence="2">MMC_N1</strain>
    </source>
</reference>
<keyword evidence="1" id="KW-0732">Signal</keyword>
<evidence type="ECO:0000313" key="3">
    <source>
        <dbReference type="Proteomes" id="UP001162164"/>
    </source>
</evidence>
<organism evidence="2 3">
    <name type="scientific">Molorchus minor</name>
    <dbReference type="NCBI Taxonomy" id="1323400"/>
    <lineage>
        <taxon>Eukaryota</taxon>
        <taxon>Metazoa</taxon>
        <taxon>Ecdysozoa</taxon>
        <taxon>Arthropoda</taxon>
        <taxon>Hexapoda</taxon>
        <taxon>Insecta</taxon>
        <taxon>Pterygota</taxon>
        <taxon>Neoptera</taxon>
        <taxon>Endopterygota</taxon>
        <taxon>Coleoptera</taxon>
        <taxon>Polyphaga</taxon>
        <taxon>Cucujiformia</taxon>
        <taxon>Chrysomeloidea</taxon>
        <taxon>Cerambycidae</taxon>
        <taxon>Lamiinae</taxon>
        <taxon>Monochamini</taxon>
        <taxon>Molorchus</taxon>
    </lineage>
</organism>
<protein>
    <submittedName>
        <fullName evidence="2">Uncharacterized protein</fullName>
    </submittedName>
</protein>
<comment type="caution">
    <text evidence="2">The sequence shown here is derived from an EMBL/GenBank/DDBJ whole genome shotgun (WGS) entry which is preliminary data.</text>
</comment>
<proteinExistence type="predicted"/>
<dbReference type="EMBL" id="JAPWTJ010002514">
    <property type="protein sequence ID" value="KAJ8965844.1"/>
    <property type="molecule type" value="Genomic_DNA"/>
</dbReference>
<feature type="chain" id="PRO_5045829189" evidence="1">
    <location>
        <begin position="20"/>
        <end position="92"/>
    </location>
</feature>
<accession>A0ABQ9IUV0</accession>
<sequence>MQILKIWLSFVVFLKKVGLSGFIVDKRITLNSTVCIRMLNYSAIKYDGDNDPAPLFFNKEIQSLLKVLTRVDLAKVFKKKRLNDKKLEDPRI</sequence>